<sequence>MSNISFDGTNFILIQISGLLTADLRMQIRLTQMRLIPILDGREGLPKTNTALLYDADCIEVLKWGEPALLQEKRRRKIQEKAQKIHTIERFKLYLDDMMKQKPFLPSFLDYKKVIIDYLIKMKGVIEETLFRTWPDLSLRQVLFVLSVPAEWPPPTRAILRDCAFQAGLIDEDTHSNLEFTTERKMRIQITHRKSRTIVSTFYAEAAAIHCLSVCNQHGISESDTFLVVDCGGGTVDLTVRTLLENNKLREETVRTGGLCGSTFVDEEFLKFLGRVVGIRALAQFKEQAYGDLQKLIYRFFCQHVKLPFTGDPDEFETIELDLQVQCSTLIQYITGAAKINLTDEDWVVELDYDDIKHMFDPAINEIIKLIDAQLNSVPRHLKIKAMFLVGGFSESLYLTKRIKETFHNRVPKIAFPRQPVAAIAKGAVSYGLNMQIIDSRIIPWTFGIEISDDFDPQNDPETLKTQSGRIWRFDPIVQQGERLKVNEERSKLYQLLQKNQDAVSFKIFYTKLKDPRFPYQPDVNFLGKLRIILSDKHLFCDSPVEFSLMFAKEEIKATARNGITNYSYHTTFKYPFET</sequence>
<name>A0A9N9CZ99_9GLOM</name>
<evidence type="ECO:0000313" key="2">
    <source>
        <dbReference type="Proteomes" id="UP000789570"/>
    </source>
</evidence>
<proteinExistence type="predicted"/>
<reference evidence="1" key="1">
    <citation type="submission" date="2021-06" db="EMBL/GenBank/DDBJ databases">
        <authorList>
            <person name="Kallberg Y."/>
            <person name="Tangrot J."/>
            <person name="Rosling A."/>
        </authorList>
    </citation>
    <scope>NUCLEOTIDE SEQUENCE</scope>
    <source>
        <strain evidence="1">UK204</strain>
    </source>
</reference>
<protein>
    <submittedName>
        <fullName evidence="1">3408_t:CDS:1</fullName>
    </submittedName>
</protein>
<dbReference type="Proteomes" id="UP000789570">
    <property type="component" value="Unassembled WGS sequence"/>
</dbReference>
<keyword evidence="2" id="KW-1185">Reference proteome</keyword>
<comment type="caution">
    <text evidence="1">The sequence shown here is derived from an EMBL/GenBank/DDBJ whole genome shotgun (WGS) entry which is preliminary data.</text>
</comment>
<dbReference type="EMBL" id="CAJVPQ010003230">
    <property type="protein sequence ID" value="CAG8621709.1"/>
    <property type="molecule type" value="Genomic_DNA"/>
</dbReference>
<dbReference type="Gene3D" id="3.30.420.40">
    <property type="match status" value="2"/>
</dbReference>
<dbReference type="PANTHER" id="PTHR14187:SF5">
    <property type="entry name" value="HEAT SHOCK 70 KDA PROTEIN 12A"/>
    <property type="match status" value="1"/>
</dbReference>
<evidence type="ECO:0000313" key="1">
    <source>
        <dbReference type="EMBL" id="CAG8621709.1"/>
    </source>
</evidence>
<dbReference type="InterPro" id="IPR043129">
    <property type="entry name" value="ATPase_NBD"/>
</dbReference>
<dbReference type="Gene3D" id="3.90.640.10">
    <property type="entry name" value="Actin, Chain A, domain 4"/>
    <property type="match status" value="1"/>
</dbReference>
<feature type="non-terminal residue" evidence="1">
    <location>
        <position position="579"/>
    </location>
</feature>
<dbReference type="PANTHER" id="PTHR14187">
    <property type="entry name" value="ALPHA KINASE/ELONGATION FACTOR 2 KINASE"/>
    <property type="match status" value="1"/>
</dbReference>
<dbReference type="SUPFAM" id="SSF53067">
    <property type="entry name" value="Actin-like ATPase domain"/>
    <property type="match status" value="1"/>
</dbReference>
<gene>
    <name evidence="1" type="ORF">FCALED_LOCUS9589</name>
</gene>
<dbReference type="AlphaFoldDB" id="A0A9N9CZ99"/>
<dbReference type="OrthoDB" id="2963168at2759"/>
<organism evidence="1 2">
    <name type="scientific">Funneliformis caledonium</name>
    <dbReference type="NCBI Taxonomy" id="1117310"/>
    <lineage>
        <taxon>Eukaryota</taxon>
        <taxon>Fungi</taxon>
        <taxon>Fungi incertae sedis</taxon>
        <taxon>Mucoromycota</taxon>
        <taxon>Glomeromycotina</taxon>
        <taxon>Glomeromycetes</taxon>
        <taxon>Glomerales</taxon>
        <taxon>Glomeraceae</taxon>
        <taxon>Funneliformis</taxon>
    </lineage>
</organism>
<accession>A0A9N9CZ99</accession>